<dbReference type="OMA" id="MHEPPHD"/>
<name>A0A9R1QBC4_TRITD</name>
<feature type="compositionally biased region" description="Basic residues" evidence="1">
    <location>
        <begin position="122"/>
        <end position="132"/>
    </location>
</feature>
<evidence type="ECO:0000313" key="2">
    <source>
        <dbReference type="EMBL" id="VAH74216.1"/>
    </source>
</evidence>
<proteinExistence type="predicted"/>
<organism evidence="2 3">
    <name type="scientific">Triticum turgidum subsp. durum</name>
    <name type="common">Durum wheat</name>
    <name type="synonym">Triticum durum</name>
    <dbReference type="NCBI Taxonomy" id="4567"/>
    <lineage>
        <taxon>Eukaryota</taxon>
        <taxon>Viridiplantae</taxon>
        <taxon>Streptophyta</taxon>
        <taxon>Embryophyta</taxon>
        <taxon>Tracheophyta</taxon>
        <taxon>Spermatophyta</taxon>
        <taxon>Magnoliopsida</taxon>
        <taxon>Liliopsida</taxon>
        <taxon>Poales</taxon>
        <taxon>Poaceae</taxon>
        <taxon>BOP clade</taxon>
        <taxon>Pooideae</taxon>
        <taxon>Triticodae</taxon>
        <taxon>Triticeae</taxon>
        <taxon>Triticinae</taxon>
        <taxon>Triticum</taxon>
    </lineage>
</organism>
<feature type="region of interest" description="Disordered" evidence="1">
    <location>
        <begin position="101"/>
        <end position="164"/>
    </location>
</feature>
<dbReference type="Proteomes" id="UP000324705">
    <property type="component" value="Chromosome 3B"/>
</dbReference>
<reference evidence="2 3" key="1">
    <citation type="submission" date="2017-09" db="EMBL/GenBank/DDBJ databases">
        <authorList>
            <consortium name="International Durum Wheat Genome Sequencing Consortium (IDWGSC)"/>
            <person name="Milanesi L."/>
        </authorList>
    </citation>
    <scope>NUCLEOTIDE SEQUENCE [LARGE SCALE GENOMIC DNA]</scope>
    <source>
        <strain evidence="3">cv. Svevo</strain>
    </source>
</reference>
<sequence length="303" mass="33403">MQHASIRQIATHHRSVAAVDEPLDHPQQLVGRLAERLADGEAMLLSLELDNLDGLPHVLQPRPVPQHAVAEHVAQRRHDERRRKLHRREARALRPERVGQRVVHARPHRQRHAPELVGHGGRQGHARRRVGLRCRAIGPGEERGEQDVPDDAHRGGGDFPRRDLDRDVVGQVGTRRVAGEERPGEVGRLREPRVGAGAKLGLAAQPGQERRAVVDGRGEAVLGGEAVLHGQHDGRDLGCGAEAERVEVGLRERAEAVAAAVEVHQHRELAAAGHRRRRPVHADTKAVRRVVQDVLPLHAGDVR</sequence>
<dbReference type="Gramene" id="TRITD3Bv1G054440.1">
    <property type="protein sequence ID" value="TRITD3Bv1G054440.1"/>
    <property type="gene ID" value="TRITD3Bv1G054440"/>
</dbReference>
<accession>A0A9R1QBC4</accession>
<keyword evidence="3" id="KW-1185">Reference proteome</keyword>
<dbReference type="AlphaFoldDB" id="A0A9R1QBC4"/>
<gene>
    <name evidence="2" type="ORF">TRITD_3Bv1G054440</name>
</gene>
<evidence type="ECO:0000256" key="1">
    <source>
        <dbReference type="SAM" id="MobiDB-lite"/>
    </source>
</evidence>
<feature type="compositionally biased region" description="Basic and acidic residues" evidence="1">
    <location>
        <begin position="140"/>
        <end position="164"/>
    </location>
</feature>
<dbReference type="EMBL" id="LT934116">
    <property type="protein sequence ID" value="VAH74216.1"/>
    <property type="molecule type" value="Genomic_DNA"/>
</dbReference>
<evidence type="ECO:0000313" key="3">
    <source>
        <dbReference type="Proteomes" id="UP000324705"/>
    </source>
</evidence>
<protein>
    <submittedName>
        <fullName evidence="2">Uncharacterized protein</fullName>
    </submittedName>
</protein>